<dbReference type="EMBL" id="JAACXV010000084">
    <property type="protein sequence ID" value="KAF7284026.1"/>
    <property type="molecule type" value="Genomic_DNA"/>
</dbReference>
<sequence length="134" mass="15151">MSTRDGDLLIDPDRGLEGVMAIKDILMEGNKDRGIRAVKKRGTLYIMGLHGTHEHKSGIYKPEHGADREEFPEFKRALNNTKKVGDKWDREVEKRHQGKAEEKKIITTEHRSESSGIRHAATHCTAVILGQEPN</sequence>
<accession>A0A834MIX5</accession>
<comment type="caution">
    <text evidence="1">The sequence shown here is derived from an EMBL/GenBank/DDBJ whole genome shotgun (WGS) entry which is preliminary data.</text>
</comment>
<proteinExistence type="predicted"/>
<keyword evidence="2" id="KW-1185">Reference proteome</keyword>
<evidence type="ECO:0000313" key="2">
    <source>
        <dbReference type="Proteomes" id="UP000625711"/>
    </source>
</evidence>
<name>A0A834MIX5_RHYFE</name>
<gene>
    <name evidence="1" type="ORF">GWI33_022646</name>
</gene>
<dbReference type="AlphaFoldDB" id="A0A834MIX5"/>
<reference evidence="1" key="1">
    <citation type="submission" date="2020-08" db="EMBL/GenBank/DDBJ databases">
        <title>Genome sequencing and assembly of the red palm weevil Rhynchophorus ferrugineus.</title>
        <authorList>
            <person name="Dias G.B."/>
            <person name="Bergman C.M."/>
            <person name="Manee M."/>
        </authorList>
    </citation>
    <scope>NUCLEOTIDE SEQUENCE</scope>
    <source>
        <strain evidence="1">AA-2017</strain>
        <tissue evidence="1">Whole larva</tissue>
    </source>
</reference>
<evidence type="ECO:0000313" key="1">
    <source>
        <dbReference type="EMBL" id="KAF7284026.1"/>
    </source>
</evidence>
<organism evidence="1 2">
    <name type="scientific">Rhynchophorus ferrugineus</name>
    <name type="common">Red palm weevil</name>
    <name type="synonym">Curculio ferrugineus</name>
    <dbReference type="NCBI Taxonomy" id="354439"/>
    <lineage>
        <taxon>Eukaryota</taxon>
        <taxon>Metazoa</taxon>
        <taxon>Ecdysozoa</taxon>
        <taxon>Arthropoda</taxon>
        <taxon>Hexapoda</taxon>
        <taxon>Insecta</taxon>
        <taxon>Pterygota</taxon>
        <taxon>Neoptera</taxon>
        <taxon>Endopterygota</taxon>
        <taxon>Coleoptera</taxon>
        <taxon>Polyphaga</taxon>
        <taxon>Cucujiformia</taxon>
        <taxon>Curculionidae</taxon>
        <taxon>Dryophthorinae</taxon>
        <taxon>Rhynchophorus</taxon>
    </lineage>
</organism>
<protein>
    <submittedName>
        <fullName evidence="1">Uncharacterized protein</fullName>
    </submittedName>
</protein>
<dbReference type="Proteomes" id="UP000625711">
    <property type="component" value="Unassembled WGS sequence"/>
</dbReference>